<proteinExistence type="inferred from homology"/>
<keyword evidence="2" id="KW-0963">Cytoplasm</keyword>
<comment type="subunit">
    <text evidence="2">Homodimer.</text>
</comment>
<dbReference type="GO" id="GO:0004414">
    <property type="term" value="F:homoserine O-acetyltransferase activity"/>
    <property type="evidence" value="ECO:0007669"/>
    <property type="project" value="UniProtKB-UniRule"/>
</dbReference>
<keyword evidence="2" id="KW-0486">Methionine biosynthesis</keyword>
<dbReference type="PANTHER" id="PTHR32268:SF11">
    <property type="entry name" value="HOMOSERINE O-ACETYLTRANSFERASE"/>
    <property type="match status" value="1"/>
</dbReference>
<dbReference type="InterPro" id="IPR000073">
    <property type="entry name" value="AB_hydrolase_1"/>
</dbReference>
<keyword evidence="2" id="KW-0028">Amino-acid biosynthesis</keyword>
<dbReference type="AlphaFoldDB" id="A0A9D9GYJ0"/>
<feature type="domain" description="AB hydrolase-1" evidence="4">
    <location>
        <begin position="49"/>
        <end position="196"/>
    </location>
</feature>
<comment type="caution">
    <text evidence="2">Lacks conserved residue(s) required for the propagation of feature annotation.</text>
</comment>
<dbReference type="Pfam" id="PF00561">
    <property type="entry name" value="Abhydrolase_1"/>
    <property type="match status" value="1"/>
</dbReference>
<dbReference type="EC" id="2.3.1.31" evidence="2"/>
<name>A0A9D9GYJ0_9BACT</name>
<reference evidence="5" key="1">
    <citation type="submission" date="2020-10" db="EMBL/GenBank/DDBJ databases">
        <authorList>
            <person name="Gilroy R."/>
        </authorList>
    </citation>
    <scope>NUCLEOTIDE SEQUENCE</scope>
    <source>
        <strain evidence="5">15467</strain>
    </source>
</reference>
<evidence type="ECO:0000313" key="5">
    <source>
        <dbReference type="EMBL" id="MBO8428992.1"/>
    </source>
</evidence>
<organism evidence="5 6">
    <name type="scientific">Candidatus Egerieousia excrementavium</name>
    <dbReference type="NCBI Taxonomy" id="2840778"/>
    <lineage>
        <taxon>Bacteria</taxon>
        <taxon>Pseudomonadati</taxon>
        <taxon>Bacteroidota</taxon>
        <taxon>Bacteroidia</taxon>
        <taxon>Bacteroidales</taxon>
        <taxon>Candidatus Egerieousia</taxon>
    </lineage>
</organism>
<evidence type="ECO:0000259" key="4">
    <source>
        <dbReference type="Pfam" id="PF00561"/>
    </source>
</evidence>
<comment type="pathway">
    <text evidence="2">Amino-acid biosynthesis; L-methionine biosynthesis via de novo pathway; O-acetyl-L-homoserine from L-homoserine: step 1/1.</text>
</comment>
<comment type="caution">
    <text evidence="5">The sequence shown here is derived from an EMBL/GenBank/DDBJ whole genome shotgun (WGS) entry which is preliminary data.</text>
</comment>
<comment type="catalytic activity">
    <reaction evidence="2">
        <text>L-homoserine + acetyl-CoA = O-acetyl-L-homoserine + CoA</text>
        <dbReference type="Rhea" id="RHEA:13701"/>
        <dbReference type="ChEBI" id="CHEBI:57287"/>
        <dbReference type="ChEBI" id="CHEBI:57288"/>
        <dbReference type="ChEBI" id="CHEBI:57476"/>
        <dbReference type="ChEBI" id="CHEBI:57716"/>
        <dbReference type="EC" id="2.3.1.31"/>
    </reaction>
</comment>
<dbReference type="Proteomes" id="UP000823635">
    <property type="component" value="Unassembled WGS sequence"/>
</dbReference>
<dbReference type="InterPro" id="IPR029058">
    <property type="entry name" value="AB_hydrolase_fold"/>
</dbReference>
<comment type="similarity">
    <text evidence="2">Belongs to the AB hydrolase superfamily. MetX family.</text>
</comment>
<dbReference type="GO" id="GO:0005737">
    <property type="term" value="C:cytoplasm"/>
    <property type="evidence" value="ECO:0007669"/>
    <property type="project" value="UniProtKB-SubCell"/>
</dbReference>
<protein>
    <recommendedName>
        <fullName evidence="2">Homoserine O-acetyltransferase</fullName>
        <shortName evidence="2">HAT</shortName>
        <ecNumber evidence="2">2.3.1.31</ecNumber>
    </recommendedName>
    <alternativeName>
        <fullName evidence="2">Homoserine transacetylase</fullName>
        <shortName evidence="2">HTA</shortName>
    </alternativeName>
</protein>
<dbReference type="InterPro" id="IPR008220">
    <property type="entry name" value="HAT_MetX-like"/>
</dbReference>
<evidence type="ECO:0000256" key="3">
    <source>
        <dbReference type="PIRSR" id="PIRSR000443-1"/>
    </source>
</evidence>
<comment type="function">
    <text evidence="2">Transfers an acetyl group from acetyl-CoA to L-homoserine, forming acetyl-L-homoserine.</text>
</comment>
<dbReference type="GO" id="GO:0009086">
    <property type="term" value="P:methionine biosynthetic process"/>
    <property type="evidence" value="ECO:0007669"/>
    <property type="project" value="UniProtKB-UniRule"/>
</dbReference>
<dbReference type="NCBIfam" id="TIGR01392">
    <property type="entry name" value="homoserO_Ac_trn"/>
    <property type="match status" value="1"/>
</dbReference>
<dbReference type="EMBL" id="JADINB010000080">
    <property type="protein sequence ID" value="MBO8428992.1"/>
    <property type="molecule type" value="Genomic_DNA"/>
</dbReference>
<dbReference type="GO" id="GO:0009092">
    <property type="term" value="P:homoserine metabolic process"/>
    <property type="evidence" value="ECO:0007669"/>
    <property type="project" value="TreeGrafter"/>
</dbReference>
<feature type="binding site" evidence="2">
    <location>
        <position position="218"/>
    </location>
    <ligand>
        <name>substrate</name>
    </ligand>
</feature>
<comment type="subcellular location">
    <subcellularLocation>
        <location evidence="2">Cytoplasm</location>
    </subcellularLocation>
</comment>
<feature type="active site" evidence="2 3">
    <location>
        <position position="306"/>
    </location>
</feature>
<dbReference type="HAMAP" id="MF_00296">
    <property type="entry name" value="MetX_acyltransf"/>
    <property type="match status" value="1"/>
</dbReference>
<feature type="binding site" evidence="2">
    <location>
        <position position="336"/>
    </location>
    <ligand>
        <name>substrate</name>
    </ligand>
</feature>
<evidence type="ECO:0000256" key="2">
    <source>
        <dbReference type="HAMAP-Rule" id="MF_00296"/>
    </source>
</evidence>
<feature type="active site" description="Nucleophile" evidence="2 3">
    <location>
        <position position="143"/>
    </location>
</feature>
<gene>
    <name evidence="5" type="primary">metX</name>
    <name evidence="2" type="synonym">metXA</name>
    <name evidence="5" type="ORF">IAC68_03545</name>
</gene>
<dbReference type="PANTHER" id="PTHR32268">
    <property type="entry name" value="HOMOSERINE O-ACETYLTRANSFERASE"/>
    <property type="match status" value="1"/>
</dbReference>
<sequence length="353" mass="40169">MEKRYFLHKEEFVLESREIFKELKICYHISREWNESGEQSEMQRRKKVVWITHALTANSNPCEWWSELVGEGKFLDPRKYTIVCANLIGSCYGSTSPLSINPETGKPYLLKFPKTTVRDIVATLDLLREKLGIKEIDLLIGGSVGGFQAIEWSISRRDIIKNVALLACNARITPWGNAFNESQRMALFADPTLEQQDFSIKKGEIVARGGAKGLAAARSIALISYRSYQGYNKSQYETSNEIIWNHKAASYQQYQGQKLVKRFDAYSYLSMINLTDSHNIGRGRGGVDTALNMINANVVCVGIDSDILFPTEEQKYIASHVRKGSYREITSLYGHDGFLLEWKQIETILKEIL</sequence>
<dbReference type="SUPFAM" id="SSF53474">
    <property type="entry name" value="alpha/beta-Hydrolases"/>
    <property type="match status" value="1"/>
</dbReference>
<dbReference type="Gene3D" id="3.40.50.1820">
    <property type="entry name" value="alpha/beta hydrolase"/>
    <property type="match status" value="1"/>
</dbReference>
<keyword evidence="2 5" id="KW-0012">Acyltransferase</keyword>
<accession>A0A9D9GYJ0</accession>
<feature type="active site" evidence="2 3">
    <location>
        <position position="335"/>
    </location>
</feature>
<evidence type="ECO:0000256" key="1">
    <source>
        <dbReference type="ARBA" id="ARBA00022679"/>
    </source>
</evidence>
<keyword evidence="1 2" id="KW-0808">Transferase</keyword>
<dbReference type="PIRSF" id="PIRSF000443">
    <property type="entry name" value="Homoser_Ac_trans"/>
    <property type="match status" value="1"/>
</dbReference>
<evidence type="ECO:0000313" key="6">
    <source>
        <dbReference type="Proteomes" id="UP000823635"/>
    </source>
</evidence>
<reference evidence="5" key="2">
    <citation type="journal article" date="2021" name="PeerJ">
        <title>Extensive microbial diversity within the chicken gut microbiome revealed by metagenomics and culture.</title>
        <authorList>
            <person name="Gilroy R."/>
            <person name="Ravi A."/>
            <person name="Getino M."/>
            <person name="Pursley I."/>
            <person name="Horton D.L."/>
            <person name="Alikhan N.F."/>
            <person name="Baker D."/>
            <person name="Gharbi K."/>
            <person name="Hall N."/>
            <person name="Watson M."/>
            <person name="Adriaenssens E.M."/>
            <person name="Foster-Nyarko E."/>
            <person name="Jarju S."/>
            <person name="Secka A."/>
            <person name="Antonio M."/>
            <person name="Oren A."/>
            <person name="Chaudhuri R.R."/>
            <person name="La Ragione R."/>
            <person name="Hildebrand F."/>
            <person name="Pallen M.J."/>
        </authorList>
    </citation>
    <scope>NUCLEOTIDE SEQUENCE</scope>
    <source>
        <strain evidence="5">15467</strain>
    </source>
</reference>